<proteinExistence type="inferred from homology"/>
<dbReference type="RefSeq" id="WP_203910515.1">
    <property type="nucleotide sequence ID" value="NZ_BONY01000029.1"/>
</dbReference>
<dbReference type="Gene3D" id="3.40.50.12780">
    <property type="entry name" value="N-terminal domain of ligase-like"/>
    <property type="match status" value="1"/>
</dbReference>
<dbReference type="Gene3D" id="3.30.300.30">
    <property type="match status" value="1"/>
</dbReference>
<dbReference type="Pfam" id="PF13193">
    <property type="entry name" value="AMP-binding_C"/>
    <property type="match status" value="1"/>
</dbReference>
<dbReference type="InterPro" id="IPR025110">
    <property type="entry name" value="AMP-bd_C"/>
</dbReference>
<evidence type="ECO:0000313" key="6">
    <source>
        <dbReference type="Proteomes" id="UP000612899"/>
    </source>
</evidence>
<keyword evidence="6" id="KW-1185">Reference proteome</keyword>
<dbReference type="GO" id="GO:0031956">
    <property type="term" value="F:medium-chain fatty acid-CoA ligase activity"/>
    <property type="evidence" value="ECO:0007669"/>
    <property type="project" value="TreeGrafter"/>
</dbReference>
<dbReference type="InterPro" id="IPR020845">
    <property type="entry name" value="AMP-binding_CS"/>
</dbReference>
<gene>
    <name evidence="5" type="ORF">Rhe02_47720</name>
</gene>
<dbReference type="Pfam" id="PF00501">
    <property type="entry name" value="AMP-binding"/>
    <property type="match status" value="1"/>
</dbReference>
<dbReference type="SUPFAM" id="SSF56801">
    <property type="entry name" value="Acetyl-CoA synthetase-like"/>
    <property type="match status" value="1"/>
</dbReference>
<dbReference type="PANTHER" id="PTHR43201">
    <property type="entry name" value="ACYL-COA SYNTHETASE"/>
    <property type="match status" value="1"/>
</dbReference>
<protein>
    <submittedName>
        <fullName evidence="5">Acyl-CoA synthetase</fullName>
    </submittedName>
</protein>
<evidence type="ECO:0000259" key="4">
    <source>
        <dbReference type="Pfam" id="PF13193"/>
    </source>
</evidence>
<sequence length="493" mass="51687">MTVADLIRAAAADSADAVGLRCGEQSLTYRELCEAVEHAAAAWQQHGLAPGDRVAVWSANTVDCAIAMLSVIVAGGVLVPLNPRYTTPEAAAILDRSSCRFVAAADRFAGDVSAIVGADRVVTFGGEVPPGGIGWREMLSKAEGLSPRAERGEIAAIQFTSGTTGRPKGAMLRQAPMVSTSATWSQVVGLGRGDVYPVLYPLAHVGGFKTGLVAAIHARATIILVPTVSASSIVELVRGGGITVLNAPPTAQSYVLEARRTGRLPGDLGIRTAVIGSAIVPPALIRGLVDDLGVADVVVAYGLTEATGVCTMTRRNDPIELVCASIGRAIDGVEVRIEPTADDPLIGEIEVRGVNLMAGYLDDPDATAEALHDGWLRTGDLGWIDAQGYVHICGRARDLVIVGGFNVYPAEIEQALIAHPAVREAAVIGVPDERLGEVPAAFVVAQGVSPEDLIAWCRERLANFKIPRHLQLVDDLPRNAMGKVVKAELSLRP</sequence>
<evidence type="ECO:0000313" key="5">
    <source>
        <dbReference type="EMBL" id="GIH06705.1"/>
    </source>
</evidence>
<evidence type="ECO:0000256" key="1">
    <source>
        <dbReference type="ARBA" id="ARBA00006432"/>
    </source>
</evidence>
<dbReference type="Proteomes" id="UP000612899">
    <property type="component" value="Unassembled WGS sequence"/>
</dbReference>
<name>A0A8J3QA16_9ACTN</name>
<dbReference type="AlphaFoldDB" id="A0A8J3QA16"/>
<dbReference type="InterPro" id="IPR045851">
    <property type="entry name" value="AMP-bd_C_sf"/>
</dbReference>
<keyword evidence="2" id="KW-0436">Ligase</keyword>
<dbReference type="InterPro" id="IPR000873">
    <property type="entry name" value="AMP-dep_synth/lig_dom"/>
</dbReference>
<comment type="similarity">
    <text evidence="1">Belongs to the ATP-dependent AMP-binding enzyme family.</text>
</comment>
<dbReference type="FunFam" id="3.30.300.30:FF:000008">
    <property type="entry name" value="2,3-dihydroxybenzoate-AMP ligase"/>
    <property type="match status" value="1"/>
</dbReference>
<dbReference type="GO" id="GO:0006631">
    <property type="term" value="P:fatty acid metabolic process"/>
    <property type="evidence" value="ECO:0007669"/>
    <property type="project" value="TreeGrafter"/>
</dbReference>
<dbReference type="EMBL" id="BONY01000029">
    <property type="protein sequence ID" value="GIH06705.1"/>
    <property type="molecule type" value="Genomic_DNA"/>
</dbReference>
<dbReference type="PANTHER" id="PTHR43201:SF5">
    <property type="entry name" value="MEDIUM-CHAIN ACYL-COA LIGASE ACSF2, MITOCHONDRIAL"/>
    <property type="match status" value="1"/>
</dbReference>
<dbReference type="InterPro" id="IPR042099">
    <property type="entry name" value="ANL_N_sf"/>
</dbReference>
<reference evidence="5" key="1">
    <citation type="submission" date="2021-01" db="EMBL/GenBank/DDBJ databases">
        <title>Whole genome shotgun sequence of Rhizocola hellebori NBRC 109834.</title>
        <authorList>
            <person name="Komaki H."/>
            <person name="Tamura T."/>
        </authorList>
    </citation>
    <scope>NUCLEOTIDE SEQUENCE</scope>
    <source>
        <strain evidence="5">NBRC 109834</strain>
    </source>
</reference>
<feature type="domain" description="AMP-dependent synthetase/ligase" evidence="3">
    <location>
        <begin position="9"/>
        <end position="361"/>
    </location>
</feature>
<evidence type="ECO:0000256" key="2">
    <source>
        <dbReference type="ARBA" id="ARBA00022598"/>
    </source>
</evidence>
<feature type="domain" description="AMP-binding enzyme C-terminal" evidence="4">
    <location>
        <begin position="411"/>
        <end position="483"/>
    </location>
</feature>
<dbReference type="PROSITE" id="PS00455">
    <property type="entry name" value="AMP_BINDING"/>
    <property type="match status" value="1"/>
</dbReference>
<organism evidence="5 6">
    <name type="scientific">Rhizocola hellebori</name>
    <dbReference type="NCBI Taxonomy" id="1392758"/>
    <lineage>
        <taxon>Bacteria</taxon>
        <taxon>Bacillati</taxon>
        <taxon>Actinomycetota</taxon>
        <taxon>Actinomycetes</taxon>
        <taxon>Micromonosporales</taxon>
        <taxon>Micromonosporaceae</taxon>
        <taxon>Rhizocola</taxon>
    </lineage>
</organism>
<evidence type="ECO:0000259" key="3">
    <source>
        <dbReference type="Pfam" id="PF00501"/>
    </source>
</evidence>
<comment type="caution">
    <text evidence="5">The sequence shown here is derived from an EMBL/GenBank/DDBJ whole genome shotgun (WGS) entry which is preliminary data.</text>
</comment>
<accession>A0A8J3QA16</accession>